<evidence type="ECO:0000256" key="9">
    <source>
        <dbReference type="HAMAP-Rule" id="MF_00020"/>
    </source>
</evidence>
<comment type="subcellular location">
    <subcellularLocation>
        <location evidence="9">Cytoplasm</location>
    </subcellularLocation>
</comment>
<dbReference type="GO" id="GO:0005524">
    <property type="term" value="F:ATP binding"/>
    <property type="evidence" value="ECO:0007669"/>
    <property type="project" value="UniProtKB-KW"/>
</dbReference>
<feature type="site" description="Transition state stabilizer" evidence="9">
    <location>
        <position position="177"/>
    </location>
</feature>
<keyword evidence="7 9" id="KW-0067">ATP-binding</keyword>
<keyword evidence="6 9" id="KW-0418">Kinase</keyword>
<dbReference type="PIRSF" id="PIRSF000722">
    <property type="entry name" value="Acetate_prop_kin"/>
    <property type="match status" value="1"/>
</dbReference>
<evidence type="ECO:0000256" key="7">
    <source>
        <dbReference type="ARBA" id="ARBA00022840"/>
    </source>
</evidence>
<evidence type="ECO:0000256" key="10">
    <source>
        <dbReference type="RuleBase" id="RU003835"/>
    </source>
</evidence>
<feature type="binding site" evidence="9">
    <location>
        <position position="88"/>
    </location>
    <ligand>
        <name>substrate</name>
    </ligand>
</feature>
<feature type="binding site" evidence="9">
    <location>
        <begin position="204"/>
        <end position="208"/>
    </location>
    <ligand>
        <name>ATP</name>
        <dbReference type="ChEBI" id="CHEBI:30616"/>
    </ligand>
</feature>
<proteinExistence type="inferred from homology"/>
<dbReference type="Proteomes" id="UP000308891">
    <property type="component" value="Unassembled WGS sequence"/>
</dbReference>
<dbReference type="Pfam" id="PF00871">
    <property type="entry name" value="Acetate_kinase"/>
    <property type="match status" value="1"/>
</dbReference>
<dbReference type="PANTHER" id="PTHR21060">
    <property type="entry name" value="ACETATE KINASE"/>
    <property type="match status" value="1"/>
</dbReference>
<dbReference type="EC" id="2.7.2.1" evidence="9"/>
<evidence type="ECO:0000256" key="2">
    <source>
        <dbReference type="ARBA" id="ARBA00022490"/>
    </source>
</evidence>
<dbReference type="GO" id="GO:0006083">
    <property type="term" value="P:acetate metabolic process"/>
    <property type="evidence" value="ECO:0007669"/>
    <property type="project" value="TreeGrafter"/>
</dbReference>
<dbReference type="GO" id="GO:0000287">
    <property type="term" value="F:magnesium ion binding"/>
    <property type="evidence" value="ECO:0007669"/>
    <property type="project" value="UniProtKB-UniRule"/>
</dbReference>
<feature type="binding site" evidence="9">
    <location>
        <begin position="327"/>
        <end position="331"/>
    </location>
    <ligand>
        <name>ATP</name>
        <dbReference type="ChEBI" id="CHEBI:30616"/>
    </ligand>
</feature>
<dbReference type="Gene3D" id="3.30.420.40">
    <property type="match status" value="2"/>
</dbReference>
<gene>
    <name evidence="9" type="primary">ackA</name>
    <name evidence="11" type="ORF">E5K04_07475</name>
</gene>
<dbReference type="SUPFAM" id="SSF53067">
    <property type="entry name" value="Actin-like ATPase domain"/>
    <property type="match status" value="2"/>
</dbReference>
<evidence type="ECO:0000256" key="3">
    <source>
        <dbReference type="ARBA" id="ARBA00022679"/>
    </source>
</evidence>
<evidence type="ECO:0000313" key="12">
    <source>
        <dbReference type="Proteomes" id="UP000308891"/>
    </source>
</evidence>
<dbReference type="GO" id="GO:0008776">
    <property type="term" value="F:acetate kinase activity"/>
    <property type="evidence" value="ECO:0007669"/>
    <property type="project" value="UniProtKB-UniRule"/>
</dbReference>
<evidence type="ECO:0000256" key="1">
    <source>
        <dbReference type="ARBA" id="ARBA00008748"/>
    </source>
</evidence>
<keyword evidence="12" id="KW-1185">Reference proteome</keyword>
<accession>A0A4T0UX05</accession>
<feature type="binding site" evidence="9">
    <location>
        <position position="17"/>
    </location>
    <ligand>
        <name>ATP</name>
        <dbReference type="ChEBI" id="CHEBI:30616"/>
    </ligand>
</feature>
<evidence type="ECO:0000313" key="11">
    <source>
        <dbReference type="EMBL" id="TIC83391.1"/>
    </source>
</evidence>
<comment type="caution">
    <text evidence="11">The sequence shown here is derived from an EMBL/GenBank/DDBJ whole genome shotgun (WGS) entry which is preliminary data.</text>
</comment>
<dbReference type="NCBIfam" id="TIGR00016">
    <property type="entry name" value="ackA"/>
    <property type="match status" value="1"/>
</dbReference>
<reference evidence="11 12" key="1">
    <citation type="submission" date="2019-04" db="EMBL/GenBank/DDBJ databases">
        <title>Crenobacter sp. nov.</title>
        <authorList>
            <person name="Shi S."/>
        </authorList>
    </citation>
    <scope>NUCLEOTIDE SEQUENCE [LARGE SCALE GENOMIC DNA]</scope>
    <source>
        <strain evidence="11 12">GY 70310</strain>
    </source>
</reference>
<dbReference type="EMBL" id="STGJ01000007">
    <property type="protein sequence ID" value="TIC83391.1"/>
    <property type="molecule type" value="Genomic_DNA"/>
</dbReference>
<evidence type="ECO:0000256" key="4">
    <source>
        <dbReference type="ARBA" id="ARBA00022723"/>
    </source>
</evidence>
<comment type="function">
    <text evidence="9">Catalyzes the formation of acetyl phosphate from acetate and ATP. Can also catalyze the reverse reaction.</text>
</comment>
<dbReference type="AlphaFoldDB" id="A0A4T0UX05"/>
<sequence>MTDSLILVINCGSSSLKFALQPVAGGAPLLSGLAECLGTADACITFKSAAGKERCSLEGGAHDAALESVIGHVRKQGLLDRVAAVGHRVVHGGERFNGSVLIDDEVETAIEACIQLAPLHNPANLLGIRVARQALPALPQVAVFDTAFHQSMPRAAYLYALPMTLYREHGVRRYGMHGTSHRFVAAETASMLNLPAEHGIVIAHLGNGASATAVKNGVSVDTTMGMTPLEGLVMGTRSGDIDPGSIAYIAERLGLDLAGVDTLLNKQSGLLGLSGLSNDCRTLEEAAAEGHEGAKIALEVFAHRLARHIGGLAMSLDRVDAIAFTGGIGENSSLLRQMTCAHLKALGVTLDSSANQQCVRGQAGRIDAGQGPAVAVVATDEEGMIALDTARLAGLAGLGALAA</sequence>
<dbReference type="CDD" id="cd24010">
    <property type="entry name" value="ASKHA_NBD_AcK_PK"/>
    <property type="match status" value="1"/>
</dbReference>
<comment type="catalytic activity">
    <reaction evidence="9">
        <text>acetate + ATP = acetyl phosphate + ADP</text>
        <dbReference type="Rhea" id="RHEA:11352"/>
        <dbReference type="ChEBI" id="CHEBI:22191"/>
        <dbReference type="ChEBI" id="CHEBI:30089"/>
        <dbReference type="ChEBI" id="CHEBI:30616"/>
        <dbReference type="ChEBI" id="CHEBI:456216"/>
        <dbReference type="EC" id="2.7.2.1"/>
    </reaction>
</comment>
<dbReference type="RefSeq" id="WP_136552572.1">
    <property type="nucleotide sequence ID" value="NZ_STGJ01000007.1"/>
</dbReference>
<feature type="binding site" evidence="9">
    <location>
        <position position="10"/>
    </location>
    <ligand>
        <name>Mg(2+)</name>
        <dbReference type="ChEBI" id="CHEBI:18420"/>
    </ligand>
</feature>
<dbReference type="InterPro" id="IPR023865">
    <property type="entry name" value="Aliphatic_acid_kinase_CS"/>
</dbReference>
<evidence type="ECO:0000256" key="5">
    <source>
        <dbReference type="ARBA" id="ARBA00022741"/>
    </source>
</evidence>
<keyword evidence="2 9" id="KW-0963">Cytoplasm</keyword>
<dbReference type="HAMAP" id="MF_00020">
    <property type="entry name" value="Acetate_kinase"/>
    <property type="match status" value="1"/>
</dbReference>
<dbReference type="PANTHER" id="PTHR21060:SF21">
    <property type="entry name" value="ACETATE KINASE"/>
    <property type="match status" value="1"/>
</dbReference>
<keyword evidence="8 9" id="KW-0460">Magnesium</keyword>
<comment type="similarity">
    <text evidence="1 9 10">Belongs to the acetokinase family.</text>
</comment>
<keyword evidence="5 9" id="KW-0547">Nucleotide-binding</keyword>
<feature type="binding site" evidence="9">
    <location>
        <begin position="279"/>
        <end position="281"/>
    </location>
    <ligand>
        <name>ATP</name>
        <dbReference type="ChEBI" id="CHEBI:30616"/>
    </ligand>
</feature>
<dbReference type="InterPro" id="IPR000890">
    <property type="entry name" value="Aliphatic_acid_kin_short-chain"/>
</dbReference>
<protein>
    <recommendedName>
        <fullName evidence="9">Acetate kinase</fullName>
        <ecNumber evidence="9">2.7.2.1</ecNumber>
    </recommendedName>
    <alternativeName>
        <fullName evidence="9">Acetokinase</fullName>
    </alternativeName>
</protein>
<evidence type="ECO:0000256" key="8">
    <source>
        <dbReference type="ARBA" id="ARBA00022842"/>
    </source>
</evidence>
<feature type="binding site" evidence="9">
    <location>
        <position position="381"/>
    </location>
    <ligand>
        <name>Mg(2+)</name>
        <dbReference type="ChEBI" id="CHEBI:18420"/>
    </ligand>
</feature>
<keyword evidence="4 9" id="KW-0479">Metal-binding</keyword>
<dbReference type="InterPro" id="IPR043129">
    <property type="entry name" value="ATPase_NBD"/>
</dbReference>
<comment type="pathway">
    <text evidence="9">Metabolic intermediate biosynthesis; acetyl-CoA biosynthesis; acetyl-CoA from acetate: step 1/2.</text>
</comment>
<organism evidence="11 12">
    <name type="scientific">Crenobacter intestini</name>
    <dbReference type="NCBI Taxonomy" id="2563443"/>
    <lineage>
        <taxon>Bacteria</taxon>
        <taxon>Pseudomonadati</taxon>
        <taxon>Pseudomonadota</taxon>
        <taxon>Betaproteobacteria</taxon>
        <taxon>Neisseriales</taxon>
        <taxon>Neisseriaceae</taxon>
        <taxon>Crenobacter</taxon>
    </lineage>
</organism>
<dbReference type="PROSITE" id="PS01076">
    <property type="entry name" value="ACETATE_KINASE_2"/>
    <property type="match status" value="1"/>
</dbReference>
<dbReference type="PROSITE" id="PS01075">
    <property type="entry name" value="ACETATE_KINASE_1"/>
    <property type="match status" value="1"/>
</dbReference>
<evidence type="ECO:0000256" key="6">
    <source>
        <dbReference type="ARBA" id="ARBA00022777"/>
    </source>
</evidence>
<keyword evidence="3 9" id="KW-0808">Transferase</keyword>
<dbReference type="UniPathway" id="UPA00340">
    <property type="reaction ID" value="UER00458"/>
</dbReference>
<name>A0A4T0UX05_9NEIS</name>
<dbReference type="InterPro" id="IPR004372">
    <property type="entry name" value="Ac/propionate_kinase"/>
</dbReference>
<feature type="active site" description="Proton donor/acceptor" evidence="9">
    <location>
        <position position="145"/>
    </location>
</feature>
<dbReference type="OrthoDB" id="9802453at2"/>
<comment type="cofactor">
    <cofactor evidence="9">
        <name>Mg(2+)</name>
        <dbReference type="ChEBI" id="CHEBI:18420"/>
    </cofactor>
    <cofactor evidence="9">
        <name>Mn(2+)</name>
        <dbReference type="ChEBI" id="CHEBI:29035"/>
    </cofactor>
    <text evidence="9">Mg(2+). Can also accept Mn(2+).</text>
</comment>
<feature type="site" description="Transition state stabilizer" evidence="9">
    <location>
        <position position="237"/>
    </location>
</feature>
<dbReference type="GO" id="GO:0005829">
    <property type="term" value="C:cytosol"/>
    <property type="evidence" value="ECO:0007669"/>
    <property type="project" value="TreeGrafter"/>
</dbReference>
<dbReference type="PRINTS" id="PR00471">
    <property type="entry name" value="ACETATEKNASE"/>
</dbReference>
<comment type="subunit">
    <text evidence="9">Homodimer.</text>
</comment>
<dbReference type="GO" id="GO:0006085">
    <property type="term" value="P:acetyl-CoA biosynthetic process"/>
    <property type="evidence" value="ECO:0007669"/>
    <property type="project" value="UniProtKB-UniRule"/>
</dbReference>